<organism evidence="1 2">
    <name type="scientific">Nocardia implantans</name>
    <dbReference type="NCBI Taxonomy" id="3108168"/>
    <lineage>
        <taxon>Bacteria</taxon>
        <taxon>Bacillati</taxon>
        <taxon>Actinomycetota</taxon>
        <taxon>Actinomycetes</taxon>
        <taxon>Mycobacteriales</taxon>
        <taxon>Nocardiaceae</taxon>
        <taxon>Nocardia</taxon>
    </lineage>
</organism>
<comment type="caution">
    <text evidence="1">The sequence shown here is derived from an EMBL/GenBank/DDBJ whole genome shotgun (WGS) entry which is preliminary data.</text>
</comment>
<evidence type="ECO:0000313" key="2">
    <source>
        <dbReference type="Proteomes" id="UP001348098"/>
    </source>
</evidence>
<protein>
    <submittedName>
        <fullName evidence="1">Uncharacterized protein</fullName>
    </submittedName>
</protein>
<name>A0ABU6AWM3_9NOCA</name>
<proteinExistence type="predicted"/>
<dbReference type="RefSeq" id="WP_195081355.1">
    <property type="nucleotide sequence ID" value="NZ_JAYESH010000006.1"/>
</dbReference>
<gene>
    <name evidence="1" type="ORF">U3653_17750</name>
</gene>
<dbReference type="EMBL" id="JAYKYQ010000007">
    <property type="protein sequence ID" value="MEB3511877.1"/>
    <property type="molecule type" value="Genomic_DNA"/>
</dbReference>
<reference evidence="1 2" key="1">
    <citation type="submission" date="2023-12" db="EMBL/GenBank/DDBJ databases">
        <title>novel species in genus Nocarida.</title>
        <authorList>
            <person name="Li Z."/>
        </authorList>
    </citation>
    <scope>NUCLEOTIDE SEQUENCE [LARGE SCALE GENOMIC DNA]</scope>
    <source>
        <strain evidence="1 2">CDC186</strain>
    </source>
</reference>
<keyword evidence="2" id="KW-1185">Reference proteome</keyword>
<accession>A0ABU6AWM3</accession>
<sequence>MAVVGGEDQSALAFDGRGAHARARLPEHEATADLEVLELRQDLVCTVHVEAEQVSIQS</sequence>
<dbReference type="Proteomes" id="UP001348098">
    <property type="component" value="Unassembled WGS sequence"/>
</dbReference>
<evidence type="ECO:0000313" key="1">
    <source>
        <dbReference type="EMBL" id="MEB3511877.1"/>
    </source>
</evidence>